<reference evidence="1" key="1">
    <citation type="submission" date="2013-11" db="EMBL/GenBank/DDBJ databases">
        <title>Genome sequence of the fusiform rust pathogen reveals effectors for host alternation and coevolution with pine.</title>
        <authorList>
            <consortium name="DOE Joint Genome Institute"/>
            <person name="Smith K."/>
            <person name="Pendleton A."/>
            <person name="Kubisiak T."/>
            <person name="Anderson C."/>
            <person name="Salamov A."/>
            <person name="Aerts A."/>
            <person name="Riley R."/>
            <person name="Clum A."/>
            <person name="Lindquist E."/>
            <person name="Ence D."/>
            <person name="Campbell M."/>
            <person name="Kronenberg Z."/>
            <person name="Feau N."/>
            <person name="Dhillon B."/>
            <person name="Hamelin R."/>
            <person name="Burleigh J."/>
            <person name="Smith J."/>
            <person name="Yandell M."/>
            <person name="Nelson C."/>
            <person name="Grigoriev I."/>
            <person name="Davis J."/>
        </authorList>
    </citation>
    <scope>NUCLEOTIDE SEQUENCE</scope>
    <source>
        <strain evidence="1">G11</strain>
    </source>
</reference>
<keyword evidence="2" id="KW-1185">Reference proteome</keyword>
<gene>
    <name evidence="1" type="ORF">CROQUDRAFT_565505</name>
</gene>
<proteinExistence type="predicted"/>
<organism evidence="1 2">
    <name type="scientific">Cronartium quercuum f. sp. fusiforme G11</name>
    <dbReference type="NCBI Taxonomy" id="708437"/>
    <lineage>
        <taxon>Eukaryota</taxon>
        <taxon>Fungi</taxon>
        <taxon>Dikarya</taxon>
        <taxon>Basidiomycota</taxon>
        <taxon>Pucciniomycotina</taxon>
        <taxon>Pucciniomycetes</taxon>
        <taxon>Pucciniales</taxon>
        <taxon>Coleosporiaceae</taxon>
        <taxon>Cronartium</taxon>
    </lineage>
</organism>
<comment type="caution">
    <text evidence="1">The sequence shown here is derived from an EMBL/GenBank/DDBJ whole genome shotgun (WGS) entry which is preliminary data.</text>
</comment>
<dbReference type="AlphaFoldDB" id="A0A9P6NKZ0"/>
<evidence type="ECO:0000313" key="1">
    <source>
        <dbReference type="EMBL" id="KAG0145475.1"/>
    </source>
</evidence>
<name>A0A9P6NKZ0_9BASI</name>
<dbReference type="Proteomes" id="UP000886653">
    <property type="component" value="Unassembled WGS sequence"/>
</dbReference>
<accession>A0A9P6NKZ0</accession>
<dbReference type="EMBL" id="MU167275">
    <property type="protein sequence ID" value="KAG0145475.1"/>
    <property type="molecule type" value="Genomic_DNA"/>
</dbReference>
<protein>
    <submittedName>
        <fullName evidence="1">Uncharacterized protein</fullName>
    </submittedName>
</protein>
<sequence length="524" mass="61303">MISLVVKSSRASLSRVFNNGLIIEHSKPISSLALSVKTITTLCCFLILITNSIASPMELTRSFRGSDEIEELKPAGTVASKVKEDSQSIKMPEIEKDPSPYQKWERQWAERLESVYSTIEAEQLEKADEVKPEVNVESDLLLAMLPFQPNFSPDLWEAIYIPPIEELPKRGRYPLKRKPWLNLKLAGRDYVFRFFISNQLQNKLKDIVKGSPLEPIQKALQDTTRLYPPLDPEMGFIERYLNIARSWFAPPALKIFQSIELLFRMSNVSTVIRQELWTFMMYHAFHSSTTEKYLISLYRTNEFRQALIGYMKDLYGFDQKLNGLAWPMHKEVWEQQLNEVNQVSCEYHNFFMYHNYLLKLNRNELMELLDRDVLISQLLKNAPQLHLVTDLQTLPQNWRYQNDKVVLDLVDKSQSRVRDALQNMPGKEEHLSSEVVLEKEKELQAALNVLLHLRAYGGQQVKDRIRQKVFSGFEVEHTVDWENNEINSPEPVHRWFVRWVSQYLLDRDLLQGMWRAPKHSSLST</sequence>
<dbReference type="OrthoDB" id="10394636at2759"/>
<evidence type="ECO:0000313" key="2">
    <source>
        <dbReference type="Proteomes" id="UP000886653"/>
    </source>
</evidence>